<name>A0A1Z4LI45_9CYAN</name>
<sequence>MMNKALRSAWQELQYMISQIDNEDNQISIFRYIQSWYFDKIKLLSSRLIEEYQLEELINIDAKYYPLEKSECTPENIKRFLNMQPYSEECLIVWLRDILWELVVLSVDIECKNCGKLEMSALFNLDSETVFLECNQCGWVKKIDGCSSESIKNIRLATNQDLKDSWINISKL</sequence>
<evidence type="ECO:0000313" key="1">
    <source>
        <dbReference type="EMBL" id="BAY80915.1"/>
    </source>
</evidence>
<dbReference type="AlphaFoldDB" id="A0A1Z4LI45"/>
<proteinExistence type="predicted"/>
<organism evidence="1 2">
    <name type="scientific">Calothrix parasitica NIES-267</name>
    <dbReference type="NCBI Taxonomy" id="1973488"/>
    <lineage>
        <taxon>Bacteria</taxon>
        <taxon>Bacillati</taxon>
        <taxon>Cyanobacteriota</taxon>
        <taxon>Cyanophyceae</taxon>
        <taxon>Nostocales</taxon>
        <taxon>Calotrichaceae</taxon>
        <taxon>Calothrix</taxon>
    </lineage>
</organism>
<accession>A0A1Z4LI45</accession>
<dbReference type="Proteomes" id="UP000218418">
    <property type="component" value="Chromosome"/>
</dbReference>
<dbReference type="EMBL" id="AP018227">
    <property type="protein sequence ID" value="BAY80915.1"/>
    <property type="molecule type" value="Genomic_DNA"/>
</dbReference>
<gene>
    <name evidence="1" type="ORF">NIES267_03800</name>
</gene>
<dbReference type="OrthoDB" id="582018at2"/>
<protein>
    <submittedName>
        <fullName evidence="1">Uncharacterized protein</fullName>
    </submittedName>
</protein>
<evidence type="ECO:0000313" key="2">
    <source>
        <dbReference type="Proteomes" id="UP000218418"/>
    </source>
</evidence>
<keyword evidence="2" id="KW-1185">Reference proteome</keyword>
<reference evidence="1 2" key="1">
    <citation type="submission" date="2017-06" db="EMBL/GenBank/DDBJ databases">
        <title>Genome sequencing of cyanobaciteial culture collection at National Institute for Environmental Studies (NIES).</title>
        <authorList>
            <person name="Hirose Y."/>
            <person name="Shimura Y."/>
            <person name="Fujisawa T."/>
            <person name="Nakamura Y."/>
            <person name="Kawachi M."/>
        </authorList>
    </citation>
    <scope>NUCLEOTIDE SEQUENCE [LARGE SCALE GENOMIC DNA]</scope>
    <source>
        <strain evidence="1 2">NIES-267</strain>
    </source>
</reference>